<reference evidence="2 3" key="1">
    <citation type="submission" date="2017-11" db="EMBL/GenBank/DDBJ databases">
        <title>Draft genome sequence of Mitsuaria sp. HWN-4.</title>
        <authorList>
            <person name="Gundlapally S.R."/>
        </authorList>
    </citation>
    <scope>NUCLEOTIDE SEQUENCE [LARGE SCALE GENOMIC DNA]</scope>
    <source>
        <strain evidence="2 3">HWN-4</strain>
    </source>
</reference>
<feature type="region of interest" description="Disordered" evidence="1">
    <location>
        <begin position="57"/>
        <end position="81"/>
    </location>
</feature>
<organism evidence="2 3">
    <name type="scientific">Roseateles chitinivorans</name>
    <dbReference type="NCBI Taxonomy" id="2917965"/>
    <lineage>
        <taxon>Bacteria</taxon>
        <taxon>Pseudomonadati</taxon>
        <taxon>Pseudomonadota</taxon>
        <taxon>Betaproteobacteria</taxon>
        <taxon>Burkholderiales</taxon>
        <taxon>Sphaerotilaceae</taxon>
        <taxon>Roseateles</taxon>
    </lineage>
</organism>
<dbReference type="EMBL" id="PEOG01000074">
    <property type="protein sequence ID" value="PIM51237.1"/>
    <property type="molecule type" value="Genomic_DNA"/>
</dbReference>
<keyword evidence="3" id="KW-1185">Reference proteome</keyword>
<accession>A0A2G9C4C8</accession>
<evidence type="ECO:0000313" key="3">
    <source>
        <dbReference type="Proteomes" id="UP000231501"/>
    </source>
</evidence>
<name>A0A2G9C4C8_9BURK</name>
<evidence type="ECO:0000256" key="1">
    <source>
        <dbReference type="SAM" id="MobiDB-lite"/>
    </source>
</evidence>
<dbReference type="Proteomes" id="UP000231501">
    <property type="component" value="Unassembled WGS sequence"/>
</dbReference>
<protein>
    <recommendedName>
        <fullName evidence="4">DUF4124 domain-containing protein</fullName>
    </recommendedName>
</protein>
<dbReference type="OrthoDB" id="5298561at2"/>
<sequence length="159" mass="17397">MLVAIAGMSAGPAGAQGVVYRCPGPPVLYTDALSAKEAAEKGCRSIEGTPISVIAPVKPRTPTVSASGTQGDLKVDAKDQRVRDDDRRRILEQELREAEGKLAKLQQEYNNGQPERRGDERNYQKYLDRTTELKASVSRQEADVQAIKRELAKLPPPNL</sequence>
<evidence type="ECO:0008006" key="4">
    <source>
        <dbReference type="Google" id="ProtNLM"/>
    </source>
</evidence>
<feature type="region of interest" description="Disordered" evidence="1">
    <location>
        <begin position="103"/>
        <end position="122"/>
    </location>
</feature>
<proteinExistence type="predicted"/>
<comment type="caution">
    <text evidence="2">The sequence shown here is derived from an EMBL/GenBank/DDBJ whole genome shotgun (WGS) entry which is preliminary data.</text>
</comment>
<gene>
    <name evidence="2" type="ORF">CS062_20870</name>
</gene>
<evidence type="ECO:0000313" key="2">
    <source>
        <dbReference type="EMBL" id="PIM51237.1"/>
    </source>
</evidence>
<dbReference type="AlphaFoldDB" id="A0A2G9C4C8"/>